<accession>A0A2I1HEK5</accession>
<keyword evidence="1" id="KW-0862">Zinc</keyword>
<evidence type="ECO:0000313" key="4">
    <source>
        <dbReference type="Proteomes" id="UP000234323"/>
    </source>
</evidence>
<evidence type="ECO:0000259" key="2">
    <source>
        <dbReference type="PROSITE" id="PS50966"/>
    </source>
</evidence>
<keyword evidence="4" id="KW-1185">Reference proteome</keyword>
<dbReference type="VEuPathDB" id="FungiDB:FUN_003380"/>
<protein>
    <recommendedName>
        <fullName evidence="2">SWIM-type domain-containing protein</fullName>
    </recommendedName>
</protein>
<evidence type="ECO:0000313" key="3">
    <source>
        <dbReference type="EMBL" id="PKY57331.1"/>
    </source>
</evidence>
<keyword evidence="1" id="KW-0479">Metal-binding</keyword>
<name>A0A2I1HEK5_9GLOM</name>
<dbReference type="AlphaFoldDB" id="A0A2I1HEK5"/>
<reference evidence="3 4" key="1">
    <citation type="submission" date="2015-10" db="EMBL/GenBank/DDBJ databases">
        <title>Genome analyses suggest a sexual origin of heterokaryosis in a supposedly ancient asexual fungus.</title>
        <authorList>
            <person name="Ropars J."/>
            <person name="Sedzielewska K."/>
            <person name="Noel J."/>
            <person name="Charron P."/>
            <person name="Farinelli L."/>
            <person name="Marton T."/>
            <person name="Kruger M."/>
            <person name="Pelin A."/>
            <person name="Brachmann A."/>
            <person name="Corradi N."/>
        </authorList>
    </citation>
    <scope>NUCLEOTIDE SEQUENCE [LARGE SCALE GENOMIC DNA]</scope>
    <source>
        <strain evidence="3 4">A4</strain>
    </source>
</reference>
<dbReference type="VEuPathDB" id="FungiDB:RhiirA1_477725"/>
<dbReference type="InterPro" id="IPR007527">
    <property type="entry name" value="Znf_SWIM"/>
</dbReference>
<dbReference type="PROSITE" id="PS50966">
    <property type="entry name" value="ZF_SWIM"/>
    <property type="match status" value="1"/>
</dbReference>
<dbReference type="GO" id="GO:0008270">
    <property type="term" value="F:zinc ion binding"/>
    <property type="evidence" value="ECO:0007669"/>
    <property type="project" value="UniProtKB-KW"/>
</dbReference>
<keyword evidence="1" id="KW-0863">Zinc-finger</keyword>
<proteinExistence type="predicted"/>
<sequence length="404" mass="47310">MAQLAEPDCSSAQAGSCEALAHIHLQYRKVAFPIAAKQWIQNNIELQYYKLIDVQIYTKEQNDFVRTFGFITPLLHRINVTNIKEIIVNSTFKTNQERFELFVVNANCGGYGMPIAYLYLLICDGMVEAYNDPKNQVNTRMQALHKFFANLRNEKLLPIFVLDKKLKVFGYTKNKAIEAHQQFNFIEPLWIPTVGYLWVNWYNKKDWKLFARLAYSLAIPLARTTMITESYWRIGTLFPAWWQTFKRDWNKAANTKIEPGMDERYHIDEVNWICSCPAYFHNPYFLCKHLVAKKNILLTFMETIRHHDYPLVFFSSEKVASICQENDPWKKYGLTSVIDDDFTERSYPNSGILHNTELEKIDTSFDALMKPIVKAIEKCDKKLSARTQQNTWGSKNGKLAFWLR</sequence>
<organism evidence="3 4">
    <name type="scientific">Rhizophagus irregularis</name>
    <dbReference type="NCBI Taxonomy" id="588596"/>
    <lineage>
        <taxon>Eukaryota</taxon>
        <taxon>Fungi</taxon>
        <taxon>Fungi incertae sedis</taxon>
        <taxon>Mucoromycota</taxon>
        <taxon>Glomeromycotina</taxon>
        <taxon>Glomeromycetes</taxon>
        <taxon>Glomerales</taxon>
        <taxon>Glomeraceae</taxon>
        <taxon>Rhizophagus</taxon>
    </lineage>
</organism>
<dbReference type="EMBL" id="LLXI01002512">
    <property type="protein sequence ID" value="PKY57331.1"/>
    <property type="molecule type" value="Genomic_DNA"/>
</dbReference>
<comment type="caution">
    <text evidence="3">The sequence shown here is derived from an EMBL/GenBank/DDBJ whole genome shotgun (WGS) entry which is preliminary data.</text>
</comment>
<feature type="domain" description="SWIM-type" evidence="2">
    <location>
        <begin position="265"/>
        <end position="298"/>
    </location>
</feature>
<dbReference type="Proteomes" id="UP000234323">
    <property type="component" value="Unassembled WGS sequence"/>
</dbReference>
<gene>
    <name evidence="3" type="ORF">RhiirA4_478319</name>
</gene>
<evidence type="ECO:0000256" key="1">
    <source>
        <dbReference type="PROSITE-ProRule" id="PRU00325"/>
    </source>
</evidence>